<dbReference type="CDD" id="cd00087">
    <property type="entry name" value="FReD"/>
    <property type="match status" value="1"/>
</dbReference>
<name>A0A0M4ES56_DROBS</name>
<dbReference type="SUPFAM" id="SSF56496">
    <property type="entry name" value="Fibrinogen C-terminal domain-like"/>
    <property type="match status" value="1"/>
</dbReference>
<dbReference type="SMR" id="A0A0M4ES56"/>
<protein>
    <submittedName>
        <fullName evidence="3">CG8642</fullName>
    </submittedName>
</protein>
<dbReference type="OrthoDB" id="6145874at2759"/>
<dbReference type="AlphaFoldDB" id="A0A0M4ES56"/>
<evidence type="ECO:0000313" key="3">
    <source>
        <dbReference type="EMBL" id="ALC39845.1"/>
    </source>
</evidence>
<sequence>EKNDQYEKLQTKLQQRETTIKSLESKANANKEALSNWSEDKLKAEKETLKLPAKITELQTKLAEALKKGDQLKDSLTNERDKRIAEIEEQLSCKEHENKLLKDELTRQKDRAEATSCLPFGSSSDIETIRLPGVDPFLVPCDSKFAGNGWTVIQRRVDDSVSFDRNWEEYKNGFGDLRGNFWLGLEKLHLMTKLRPHELYIQLEDFNNETRYARYTNFTIGNEAQSYELISVGNYTGNAGDALDSGDRRGAAKNMKFSTPERDNDKSHMNCAAFYASGWWFNNCHACNLNGGYVNTRTDKDNPNGIEWRTWHLKPLKFVQMMIRP</sequence>
<dbReference type="PANTHER" id="PTHR19143">
    <property type="entry name" value="FIBRINOGEN/TENASCIN/ANGIOPOEITIN"/>
    <property type="match status" value="1"/>
</dbReference>
<dbReference type="Pfam" id="PF00147">
    <property type="entry name" value="Fibrinogen_C"/>
    <property type="match status" value="1"/>
</dbReference>
<evidence type="ECO:0000313" key="4">
    <source>
        <dbReference type="Proteomes" id="UP000494163"/>
    </source>
</evidence>
<dbReference type="PROSITE" id="PS51406">
    <property type="entry name" value="FIBRINOGEN_C_2"/>
    <property type="match status" value="1"/>
</dbReference>
<dbReference type="InterPro" id="IPR050373">
    <property type="entry name" value="Fibrinogen_C-term_domain"/>
</dbReference>
<accession>A0A0M4ES56</accession>
<feature type="non-terminal residue" evidence="3">
    <location>
        <position position="1"/>
    </location>
</feature>
<feature type="domain" description="Fibrinogen C-terminal" evidence="2">
    <location>
        <begin position="108"/>
        <end position="325"/>
    </location>
</feature>
<dbReference type="InterPro" id="IPR014716">
    <property type="entry name" value="Fibrinogen_a/b/g_C_1"/>
</dbReference>
<dbReference type="SMART" id="SM00186">
    <property type="entry name" value="FBG"/>
    <property type="match status" value="1"/>
</dbReference>
<dbReference type="STRING" id="30019.A0A0M4ES56"/>
<proteinExistence type="predicted"/>
<keyword evidence="4" id="KW-1185">Reference proteome</keyword>
<feature type="non-terminal residue" evidence="3">
    <location>
        <position position="325"/>
    </location>
</feature>
<evidence type="ECO:0000259" key="2">
    <source>
        <dbReference type="PROSITE" id="PS51406"/>
    </source>
</evidence>
<feature type="compositionally biased region" description="Polar residues" evidence="1">
    <location>
        <begin position="20"/>
        <end position="37"/>
    </location>
</feature>
<dbReference type="OMA" id="NESNCAT"/>
<dbReference type="InterPro" id="IPR036056">
    <property type="entry name" value="Fibrinogen-like_C"/>
</dbReference>
<organism evidence="3 4">
    <name type="scientific">Drosophila busckii</name>
    <name type="common">Fruit fly</name>
    <dbReference type="NCBI Taxonomy" id="30019"/>
    <lineage>
        <taxon>Eukaryota</taxon>
        <taxon>Metazoa</taxon>
        <taxon>Ecdysozoa</taxon>
        <taxon>Arthropoda</taxon>
        <taxon>Hexapoda</taxon>
        <taxon>Insecta</taxon>
        <taxon>Pterygota</taxon>
        <taxon>Neoptera</taxon>
        <taxon>Endopterygota</taxon>
        <taxon>Diptera</taxon>
        <taxon>Brachycera</taxon>
        <taxon>Muscomorpha</taxon>
        <taxon>Ephydroidea</taxon>
        <taxon>Drosophilidae</taxon>
        <taxon>Drosophila</taxon>
    </lineage>
</organism>
<evidence type="ECO:0000256" key="1">
    <source>
        <dbReference type="SAM" id="MobiDB-lite"/>
    </source>
</evidence>
<reference evidence="3 4" key="1">
    <citation type="submission" date="2015-08" db="EMBL/GenBank/DDBJ databases">
        <title>Ancestral chromatin configuration constrains chromatin evolution on differentiating sex chromosomes in Drosophila.</title>
        <authorList>
            <person name="Zhou Q."/>
            <person name="Bachtrog D."/>
        </authorList>
    </citation>
    <scope>NUCLEOTIDE SEQUENCE [LARGE SCALE GENOMIC DNA]</scope>
    <source>
        <tissue evidence="3">Whole larvae</tissue>
    </source>
</reference>
<gene>
    <name evidence="3" type="ORF">Dbus_chr2Lg1930</name>
</gene>
<feature type="region of interest" description="Disordered" evidence="1">
    <location>
        <begin position="20"/>
        <end position="39"/>
    </location>
</feature>
<dbReference type="Gene3D" id="3.90.215.10">
    <property type="entry name" value="Gamma Fibrinogen, chain A, domain 1"/>
    <property type="match status" value="1"/>
</dbReference>
<dbReference type="GO" id="GO:0005615">
    <property type="term" value="C:extracellular space"/>
    <property type="evidence" value="ECO:0007669"/>
    <property type="project" value="TreeGrafter"/>
</dbReference>
<dbReference type="Proteomes" id="UP000494163">
    <property type="component" value="Chromosome 2L"/>
</dbReference>
<dbReference type="EMBL" id="CP012523">
    <property type="protein sequence ID" value="ALC39845.1"/>
    <property type="molecule type" value="Genomic_DNA"/>
</dbReference>
<dbReference type="InterPro" id="IPR002181">
    <property type="entry name" value="Fibrinogen_a/b/g_C_dom"/>
</dbReference>
<dbReference type="PANTHER" id="PTHR19143:SF327">
    <property type="entry name" value="FI21813P1-RELATED"/>
    <property type="match status" value="1"/>
</dbReference>